<dbReference type="Gene3D" id="2.40.160.10">
    <property type="entry name" value="Porin"/>
    <property type="match status" value="1"/>
</dbReference>
<evidence type="ECO:0000313" key="3">
    <source>
        <dbReference type="EMBL" id="SMO47805.1"/>
    </source>
</evidence>
<dbReference type="Pfam" id="PF13609">
    <property type="entry name" value="Porin_4"/>
    <property type="match status" value="1"/>
</dbReference>
<dbReference type="OrthoDB" id="7737345at2"/>
<evidence type="ECO:0000256" key="1">
    <source>
        <dbReference type="SAM" id="SignalP"/>
    </source>
</evidence>
<dbReference type="RefSeq" id="WP_142492173.1">
    <property type="nucleotide sequence ID" value="NZ_FXTO01000003.1"/>
</dbReference>
<accession>A0A521BL51</accession>
<keyword evidence="4" id="KW-1185">Reference proteome</keyword>
<keyword evidence="1" id="KW-0732">Signal</keyword>
<proteinExistence type="predicted"/>
<dbReference type="GO" id="GO:0015288">
    <property type="term" value="F:porin activity"/>
    <property type="evidence" value="ECO:0007669"/>
    <property type="project" value="InterPro"/>
</dbReference>
<reference evidence="3 4" key="1">
    <citation type="submission" date="2017-05" db="EMBL/GenBank/DDBJ databases">
        <authorList>
            <person name="Varghese N."/>
            <person name="Submissions S."/>
        </authorList>
    </citation>
    <scope>NUCLEOTIDE SEQUENCE [LARGE SCALE GENOMIC DNA]</scope>
    <source>
        <strain evidence="3 4">DSM 29506</strain>
    </source>
</reference>
<dbReference type="AlphaFoldDB" id="A0A521BL51"/>
<dbReference type="InterPro" id="IPR023614">
    <property type="entry name" value="Porin_dom_sf"/>
</dbReference>
<protein>
    <recommendedName>
        <fullName evidence="2">Porin domain-containing protein</fullName>
    </recommendedName>
</protein>
<dbReference type="InterPro" id="IPR033900">
    <property type="entry name" value="Gram_neg_porin_domain"/>
</dbReference>
<dbReference type="EMBL" id="FXTO01000003">
    <property type="protein sequence ID" value="SMO47805.1"/>
    <property type="molecule type" value="Genomic_DNA"/>
</dbReference>
<name>A0A521BL51_9RHOB</name>
<dbReference type="GO" id="GO:0016020">
    <property type="term" value="C:membrane"/>
    <property type="evidence" value="ECO:0007669"/>
    <property type="project" value="InterPro"/>
</dbReference>
<feature type="domain" description="Porin" evidence="2">
    <location>
        <begin position="56"/>
        <end position="212"/>
    </location>
</feature>
<dbReference type="Proteomes" id="UP000316030">
    <property type="component" value="Unassembled WGS sequence"/>
</dbReference>
<dbReference type="SUPFAM" id="SSF56935">
    <property type="entry name" value="Porins"/>
    <property type="match status" value="1"/>
</dbReference>
<evidence type="ECO:0000259" key="2">
    <source>
        <dbReference type="Pfam" id="PF13609"/>
    </source>
</evidence>
<sequence length="305" mass="31807">MKKMIALIAAMLPAAASAQEMSGMLTLGYSSTDIPGLSDDLSGATLDFAGSANFANGFSLSGGVGLSNHDTDGLPGQLQMSTYDLEASYAFGNHWSLGAYAEKSAMELTIINEDISMRSFGLTMGYKTDRVAVELYAGKSETDPEMPAGLDLKDAGLRMSFAVSDRTNMTLRAGLSRLSGAGIPDVDLTAIGLSATHMLNDRWMVFGGLDMASLDVMGDSLDATSVGLGAGYRFDISGRPVLLTMELARTSLSVDGLFDEDLDTIRVGLSLPLGAAGTKAPLNSLASSVAEGRHSTLTSTLLGVF</sequence>
<evidence type="ECO:0000313" key="4">
    <source>
        <dbReference type="Proteomes" id="UP000316030"/>
    </source>
</evidence>
<gene>
    <name evidence="3" type="ORF">SAMN06265173_103133</name>
</gene>
<feature type="chain" id="PRO_5022079568" description="Porin domain-containing protein" evidence="1">
    <location>
        <begin position="19"/>
        <end position="305"/>
    </location>
</feature>
<feature type="signal peptide" evidence="1">
    <location>
        <begin position="1"/>
        <end position="18"/>
    </location>
</feature>
<organism evidence="3 4">
    <name type="scientific">Thalassovita litoralis</name>
    <dbReference type="NCBI Taxonomy" id="1010611"/>
    <lineage>
        <taxon>Bacteria</taxon>
        <taxon>Pseudomonadati</taxon>
        <taxon>Pseudomonadota</taxon>
        <taxon>Alphaproteobacteria</taxon>
        <taxon>Rhodobacterales</taxon>
        <taxon>Roseobacteraceae</taxon>
        <taxon>Thalassovita</taxon>
    </lineage>
</organism>